<dbReference type="InterPro" id="IPR035093">
    <property type="entry name" value="RelE/ParE_toxin_dom_sf"/>
</dbReference>
<reference evidence="2 3" key="1">
    <citation type="submission" date="2020-01" db="EMBL/GenBank/DDBJ databases">
        <title>Complete genome sequence of a human oral phylogroup 1 Treponema sp. strain ATCC 700766, originally isolated from periodontitis dental plaque.</title>
        <authorList>
            <person name="Chan Y."/>
            <person name="Huo Y.-B."/>
            <person name="Yu X.-L."/>
            <person name="Zeng H."/>
            <person name="Leung W.-K."/>
            <person name="Watt R.M."/>
        </authorList>
    </citation>
    <scope>NUCLEOTIDE SEQUENCE [LARGE SCALE GENOMIC DNA]</scope>
    <source>
        <strain evidence="2 3">OMZ 804</strain>
    </source>
</reference>
<dbReference type="InterPro" id="IPR007712">
    <property type="entry name" value="RelE/ParE_toxin"/>
</dbReference>
<dbReference type="SUPFAM" id="SSF143011">
    <property type="entry name" value="RelE-like"/>
    <property type="match status" value="1"/>
</dbReference>
<dbReference type="Gene3D" id="3.30.2310.20">
    <property type="entry name" value="RelE-like"/>
    <property type="match status" value="1"/>
</dbReference>
<accession>A0A6P1XXG4</accession>
<dbReference type="RefSeq" id="WP_162661991.1">
    <property type="nucleotide sequence ID" value="NZ_CP048020.1"/>
</dbReference>
<sequence length="104" mass="12350">MVYNVRVTDKAKADLDEIIRYIAEKLSNVTAAANLLADFVKQKNNLQNSPYMYPLCNDIRLQKKGYHRFLFYKNYLALYSIDDKEKIVYILHIFYAKRDYVKSV</sequence>
<dbReference type="Pfam" id="PF05016">
    <property type="entry name" value="ParE_toxin"/>
    <property type="match status" value="1"/>
</dbReference>
<name>A0A6P1XXG4_9SPIR</name>
<protein>
    <submittedName>
        <fullName evidence="2">Type II toxin-antitoxin system RelE/ParE family toxin</fullName>
    </submittedName>
</protein>
<dbReference type="KEGG" id="trz:GWP43_00445"/>
<dbReference type="EMBL" id="CP048020">
    <property type="protein sequence ID" value="QHX42178.1"/>
    <property type="molecule type" value="Genomic_DNA"/>
</dbReference>
<proteinExistence type="predicted"/>
<dbReference type="AlphaFoldDB" id="A0A6P1XXG4"/>
<keyword evidence="1" id="KW-1277">Toxin-antitoxin system</keyword>
<organism evidence="2 3">
    <name type="scientific">Treponema vincentii</name>
    <dbReference type="NCBI Taxonomy" id="69710"/>
    <lineage>
        <taxon>Bacteria</taxon>
        <taxon>Pseudomonadati</taxon>
        <taxon>Spirochaetota</taxon>
        <taxon>Spirochaetia</taxon>
        <taxon>Spirochaetales</taxon>
        <taxon>Treponemataceae</taxon>
        <taxon>Treponema</taxon>
    </lineage>
</organism>
<gene>
    <name evidence="2" type="ORF">GWP43_00445</name>
</gene>
<evidence type="ECO:0000313" key="3">
    <source>
        <dbReference type="Proteomes" id="UP000464374"/>
    </source>
</evidence>
<evidence type="ECO:0000256" key="1">
    <source>
        <dbReference type="ARBA" id="ARBA00022649"/>
    </source>
</evidence>
<dbReference type="Proteomes" id="UP000464374">
    <property type="component" value="Chromosome"/>
</dbReference>
<evidence type="ECO:0000313" key="2">
    <source>
        <dbReference type="EMBL" id="QHX42178.1"/>
    </source>
</evidence>